<dbReference type="InterPro" id="IPR050428">
    <property type="entry name" value="TCS_sensor_his_kinase"/>
</dbReference>
<dbReference type="SUPFAM" id="SSF47384">
    <property type="entry name" value="Homodimeric domain of signal transducing histidine kinase"/>
    <property type="match status" value="1"/>
</dbReference>
<reference evidence="15 16" key="1">
    <citation type="submission" date="2019-07" db="EMBL/GenBank/DDBJ databases">
        <title>Cryptosporangium phraense sp. nov., isolated from plant litter.</title>
        <authorList>
            <person name="Suriyachadkun C."/>
        </authorList>
    </citation>
    <scope>NUCLEOTIDE SEQUENCE [LARGE SCALE GENOMIC DNA]</scope>
    <source>
        <strain evidence="15 16">A-T 5661</strain>
    </source>
</reference>
<gene>
    <name evidence="15" type="ORF">FL583_02440</name>
</gene>
<evidence type="ECO:0000256" key="2">
    <source>
        <dbReference type="ARBA" id="ARBA00001968"/>
    </source>
</evidence>
<dbReference type="GO" id="GO:0005886">
    <property type="term" value="C:plasma membrane"/>
    <property type="evidence" value="ECO:0007669"/>
    <property type="project" value="UniProtKB-SubCell"/>
</dbReference>
<evidence type="ECO:0000256" key="3">
    <source>
        <dbReference type="ARBA" id="ARBA00004236"/>
    </source>
</evidence>
<dbReference type="SMART" id="SM00387">
    <property type="entry name" value="HATPase_c"/>
    <property type="match status" value="1"/>
</dbReference>
<comment type="cofactor">
    <cofactor evidence="2">
        <name>a divalent metal cation</name>
        <dbReference type="ChEBI" id="CHEBI:60240"/>
    </cofactor>
</comment>
<dbReference type="InterPro" id="IPR004358">
    <property type="entry name" value="Sig_transdc_His_kin-like_C"/>
</dbReference>
<feature type="domain" description="HAMP" evidence="14">
    <location>
        <begin position="178"/>
        <end position="231"/>
    </location>
</feature>
<dbReference type="CDD" id="cd06225">
    <property type="entry name" value="HAMP"/>
    <property type="match status" value="1"/>
</dbReference>
<comment type="caution">
    <text evidence="15">The sequence shown here is derived from an EMBL/GenBank/DDBJ whole genome shotgun (WGS) entry which is preliminary data.</text>
</comment>
<dbReference type="InParanoid" id="A0A545AZB7"/>
<name>A0A545AZB7_9ACTN</name>
<evidence type="ECO:0000259" key="13">
    <source>
        <dbReference type="PROSITE" id="PS50109"/>
    </source>
</evidence>
<evidence type="ECO:0000256" key="11">
    <source>
        <dbReference type="ARBA" id="ARBA00023136"/>
    </source>
</evidence>
<dbReference type="FunFam" id="1.10.287.130:FF:000001">
    <property type="entry name" value="Two-component sensor histidine kinase"/>
    <property type="match status" value="1"/>
</dbReference>
<dbReference type="PRINTS" id="PR00344">
    <property type="entry name" value="BCTRLSENSOR"/>
</dbReference>
<keyword evidence="9" id="KW-1133">Transmembrane helix</keyword>
<evidence type="ECO:0000313" key="15">
    <source>
        <dbReference type="EMBL" id="TQS46670.1"/>
    </source>
</evidence>
<keyword evidence="16" id="KW-1185">Reference proteome</keyword>
<evidence type="ECO:0000256" key="9">
    <source>
        <dbReference type="ARBA" id="ARBA00022989"/>
    </source>
</evidence>
<dbReference type="Pfam" id="PF02518">
    <property type="entry name" value="HATPase_c"/>
    <property type="match status" value="1"/>
</dbReference>
<comment type="subcellular location">
    <subcellularLocation>
        <location evidence="3">Cell membrane</location>
    </subcellularLocation>
</comment>
<organism evidence="15 16">
    <name type="scientific">Cryptosporangium phraense</name>
    <dbReference type="NCBI Taxonomy" id="2593070"/>
    <lineage>
        <taxon>Bacteria</taxon>
        <taxon>Bacillati</taxon>
        <taxon>Actinomycetota</taxon>
        <taxon>Actinomycetes</taxon>
        <taxon>Cryptosporangiales</taxon>
        <taxon>Cryptosporangiaceae</taxon>
        <taxon>Cryptosporangium</taxon>
    </lineage>
</organism>
<dbReference type="SMART" id="SM00388">
    <property type="entry name" value="HisKA"/>
    <property type="match status" value="1"/>
</dbReference>
<evidence type="ECO:0000256" key="8">
    <source>
        <dbReference type="ARBA" id="ARBA00022777"/>
    </source>
</evidence>
<keyword evidence="10" id="KW-0902">Two-component regulatory system</keyword>
<evidence type="ECO:0000256" key="1">
    <source>
        <dbReference type="ARBA" id="ARBA00000085"/>
    </source>
</evidence>
<evidence type="ECO:0000256" key="12">
    <source>
        <dbReference type="SAM" id="MobiDB-lite"/>
    </source>
</evidence>
<evidence type="ECO:0000256" key="7">
    <source>
        <dbReference type="ARBA" id="ARBA00022692"/>
    </source>
</evidence>
<keyword evidence="8 15" id="KW-0418">Kinase</keyword>
<dbReference type="OrthoDB" id="9786919at2"/>
<dbReference type="Pfam" id="PF00512">
    <property type="entry name" value="HisKA"/>
    <property type="match status" value="1"/>
</dbReference>
<dbReference type="InterPro" id="IPR005467">
    <property type="entry name" value="His_kinase_dom"/>
</dbReference>
<keyword evidence="11" id="KW-0472">Membrane</keyword>
<dbReference type="CDD" id="cd00075">
    <property type="entry name" value="HATPase"/>
    <property type="match status" value="1"/>
</dbReference>
<dbReference type="PROSITE" id="PS50885">
    <property type="entry name" value="HAMP"/>
    <property type="match status" value="1"/>
</dbReference>
<evidence type="ECO:0000256" key="10">
    <source>
        <dbReference type="ARBA" id="ARBA00023012"/>
    </source>
</evidence>
<dbReference type="PROSITE" id="PS50109">
    <property type="entry name" value="HIS_KIN"/>
    <property type="match status" value="1"/>
</dbReference>
<feature type="region of interest" description="Disordered" evidence="12">
    <location>
        <begin position="469"/>
        <end position="493"/>
    </location>
</feature>
<accession>A0A545AZB7</accession>
<dbReference type="SUPFAM" id="SSF55874">
    <property type="entry name" value="ATPase domain of HSP90 chaperone/DNA topoisomerase II/histidine kinase"/>
    <property type="match status" value="1"/>
</dbReference>
<dbReference type="InterPro" id="IPR003661">
    <property type="entry name" value="HisK_dim/P_dom"/>
</dbReference>
<dbReference type="InterPro" id="IPR003594">
    <property type="entry name" value="HATPase_dom"/>
</dbReference>
<feature type="domain" description="Histidine kinase" evidence="13">
    <location>
        <begin position="253"/>
        <end position="470"/>
    </location>
</feature>
<evidence type="ECO:0000256" key="6">
    <source>
        <dbReference type="ARBA" id="ARBA00022679"/>
    </source>
</evidence>
<dbReference type="GO" id="GO:0005509">
    <property type="term" value="F:calcium ion binding"/>
    <property type="evidence" value="ECO:0007669"/>
    <property type="project" value="UniProtKB-ARBA"/>
</dbReference>
<feature type="compositionally biased region" description="Low complexity" evidence="12">
    <location>
        <begin position="56"/>
        <end position="69"/>
    </location>
</feature>
<comment type="catalytic activity">
    <reaction evidence="1">
        <text>ATP + protein L-histidine = ADP + protein N-phospho-L-histidine.</text>
        <dbReference type="EC" id="2.7.13.3"/>
    </reaction>
</comment>
<keyword evidence="5" id="KW-0597">Phosphoprotein</keyword>
<dbReference type="EC" id="2.7.13.3" evidence="4"/>
<dbReference type="Gene3D" id="6.10.340.10">
    <property type="match status" value="1"/>
</dbReference>
<dbReference type="Gene3D" id="1.10.287.130">
    <property type="match status" value="1"/>
</dbReference>
<dbReference type="CDD" id="cd00082">
    <property type="entry name" value="HisKA"/>
    <property type="match status" value="1"/>
</dbReference>
<feature type="region of interest" description="Disordered" evidence="12">
    <location>
        <begin position="49"/>
        <end position="101"/>
    </location>
</feature>
<keyword evidence="7" id="KW-0812">Transmembrane</keyword>
<dbReference type="PANTHER" id="PTHR45436">
    <property type="entry name" value="SENSOR HISTIDINE KINASE YKOH"/>
    <property type="match status" value="1"/>
</dbReference>
<evidence type="ECO:0000256" key="5">
    <source>
        <dbReference type="ARBA" id="ARBA00022553"/>
    </source>
</evidence>
<dbReference type="GO" id="GO:0000155">
    <property type="term" value="F:phosphorelay sensor kinase activity"/>
    <property type="evidence" value="ECO:0007669"/>
    <property type="project" value="InterPro"/>
</dbReference>
<dbReference type="InterPro" id="IPR036890">
    <property type="entry name" value="HATPase_C_sf"/>
</dbReference>
<dbReference type="SMART" id="SM00304">
    <property type="entry name" value="HAMP"/>
    <property type="match status" value="1"/>
</dbReference>
<evidence type="ECO:0000259" key="14">
    <source>
        <dbReference type="PROSITE" id="PS50885"/>
    </source>
</evidence>
<dbReference type="Pfam" id="PF00672">
    <property type="entry name" value="HAMP"/>
    <property type="match status" value="1"/>
</dbReference>
<dbReference type="SUPFAM" id="SSF158472">
    <property type="entry name" value="HAMP domain-like"/>
    <property type="match status" value="1"/>
</dbReference>
<dbReference type="Gene3D" id="3.30.565.10">
    <property type="entry name" value="Histidine kinase-like ATPase, C-terminal domain"/>
    <property type="match status" value="1"/>
</dbReference>
<dbReference type="PANTHER" id="PTHR45436:SF5">
    <property type="entry name" value="SENSOR HISTIDINE KINASE TRCS"/>
    <property type="match status" value="1"/>
</dbReference>
<dbReference type="InterPro" id="IPR003660">
    <property type="entry name" value="HAMP_dom"/>
</dbReference>
<dbReference type="FunFam" id="3.30.565.10:FF:000006">
    <property type="entry name" value="Sensor histidine kinase WalK"/>
    <property type="match status" value="1"/>
</dbReference>
<sequence>MPLGVKLVAALVVLLSIALLVTGVTGTVALRGYLIERLDHQIRGMAGRYSRDLPETSSNSSTSNDSTSSYVRYQPPTGRPVVRLSRPAGSDQSAPDLPTLDASTVGRLDETTFTVGSVSGGRQWRVLVRELDDGRGTLVIAISFDNIDATVTRLVGIDAGTGVVTLLALVGLGWAMVRSSLRRLREVETVAEAIAGGDLSQRVPPGGARTEVGRLATALNSMLEQIETAFAAREASEASARASEERMRRFVADASHELRTPLTSIRGFSELYRQGAVPDDREAVDRVMQKIEAEALRMGLLVDDLMLLARLDQQRPIEARPVDVLRLAIEAVEGARIVAPTHPITLRVDSEVPLTVIGDGPRLRQVLDNLISNATIHTPDGTPVEVRLGVDRRDAVVAVSDQGPGLTPEQAERVFERFYRTDPARSRAHGGSGLGLSIVAALVAAHGGTVRVETAPGEGATFRVRVPLEHPGQRVSPEQTPAGTDAGHPTAAR</sequence>
<dbReference type="InterPro" id="IPR036097">
    <property type="entry name" value="HisK_dim/P_sf"/>
</dbReference>
<evidence type="ECO:0000313" key="16">
    <source>
        <dbReference type="Proteomes" id="UP000317982"/>
    </source>
</evidence>
<dbReference type="EMBL" id="VIRS01000002">
    <property type="protein sequence ID" value="TQS46670.1"/>
    <property type="molecule type" value="Genomic_DNA"/>
</dbReference>
<dbReference type="Proteomes" id="UP000317982">
    <property type="component" value="Unassembled WGS sequence"/>
</dbReference>
<dbReference type="FunCoup" id="A0A545AZB7">
    <property type="interactions" value="15"/>
</dbReference>
<proteinExistence type="predicted"/>
<evidence type="ECO:0000256" key="4">
    <source>
        <dbReference type="ARBA" id="ARBA00012438"/>
    </source>
</evidence>
<keyword evidence="6" id="KW-0808">Transferase</keyword>
<protein>
    <recommendedName>
        <fullName evidence="4">histidine kinase</fullName>
        <ecNumber evidence="4">2.7.13.3</ecNumber>
    </recommendedName>
</protein>
<dbReference type="AlphaFoldDB" id="A0A545AZB7"/>